<evidence type="ECO:0000313" key="3">
    <source>
        <dbReference type="EMBL" id="TDP85178.1"/>
    </source>
</evidence>
<dbReference type="OrthoDB" id="9812349at2"/>
<organism evidence="3 4">
    <name type="scientific">Oharaeibacter diazotrophicus</name>
    <dbReference type="NCBI Taxonomy" id="1920512"/>
    <lineage>
        <taxon>Bacteria</taxon>
        <taxon>Pseudomonadati</taxon>
        <taxon>Pseudomonadota</taxon>
        <taxon>Alphaproteobacteria</taxon>
        <taxon>Hyphomicrobiales</taxon>
        <taxon>Pleomorphomonadaceae</taxon>
        <taxon>Oharaeibacter</taxon>
    </lineage>
</organism>
<accession>A0A4V3CW65</accession>
<dbReference type="Pfam" id="PF05656">
    <property type="entry name" value="DUF805"/>
    <property type="match status" value="1"/>
</dbReference>
<evidence type="ECO:0000313" key="4">
    <source>
        <dbReference type="Proteomes" id="UP000294547"/>
    </source>
</evidence>
<dbReference type="Proteomes" id="UP000294547">
    <property type="component" value="Unassembled WGS sequence"/>
</dbReference>
<comment type="caution">
    <text evidence="3">The sequence shown here is derived from an EMBL/GenBank/DDBJ whole genome shotgun (WGS) entry which is preliminary data.</text>
</comment>
<dbReference type="PANTHER" id="PTHR34980">
    <property type="entry name" value="INNER MEMBRANE PROTEIN-RELATED-RELATED"/>
    <property type="match status" value="1"/>
</dbReference>
<feature type="transmembrane region" description="Helical" evidence="2">
    <location>
        <begin position="82"/>
        <end position="100"/>
    </location>
</feature>
<keyword evidence="4" id="KW-1185">Reference proteome</keyword>
<evidence type="ECO:0000256" key="1">
    <source>
        <dbReference type="SAM" id="MobiDB-lite"/>
    </source>
</evidence>
<dbReference type="PANTHER" id="PTHR34980:SF3">
    <property type="entry name" value="BLR8105 PROTEIN"/>
    <property type="match status" value="1"/>
</dbReference>
<feature type="region of interest" description="Disordered" evidence="1">
    <location>
        <begin position="140"/>
        <end position="186"/>
    </location>
</feature>
<sequence length="186" mass="19996">MSLFNLLFGFRGRIGRLAFWVGGLVPMLISIAIVFALLAMWRAGPEGPSPAAFALLFLGFLVGLWITVALQVKRWHDRDKSAVWLLMNCVPYVGSLWVLVECGFLAGTPGPNRYDLDPADRAALDAALRDEIVARVVRRDVAAGPGETPDAGPDARSPSDGGWSRPAGWQGGGPSNPPQTFGRRGL</sequence>
<keyword evidence="2" id="KW-1133">Transmembrane helix</keyword>
<feature type="transmembrane region" description="Helical" evidence="2">
    <location>
        <begin position="17"/>
        <end position="39"/>
    </location>
</feature>
<reference evidence="3 4" key="1">
    <citation type="submission" date="2019-03" db="EMBL/GenBank/DDBJ databases">
        <title>Genomic Encyclopedia of Type Strains, Phase IV (KMG-IV): sequencing the most valuable type-strain genomes for metagenomic binning, comparative biology and taxonomic classification.</title>
        <authorList>
            <person name="Goeker M."/>
        </authorList>
    </citation>
    <scope>NUCLEOTIDE SEQUENCE [LARGE SCALE GENOMIC DNA]</scope>
    <source>
        <strain evidence="3 4">DSM 102969</strain>
    </source>
</reference>
<gene>
    <name evidence="3" type="ORF">EDD54_2026</name>
</gene>
<feature type="transmembrane region" description="Helical" evidence="2">
    <location>
        <begin position="51"/>
        <end position="70"/>
    </location>
</feature>
<keyword evidence="2" id="KW-0812">Transmembrane</keyword>
<dbReference type="GO" id="GO:0005886">
    <property type="term" value="C:plasma membrane"/>
    <property type="evidence" value="ECO:0007669"/>
    <property type="project" value="TreeGrafter"/>
</dbReference>
<dbReference type="InterPro" id="IPR008523">
    <property type="entry name" value="DUF805"/>
</dbReference>
<dbReference type="EMBL" id="SNXY01000007">
    <property type="protein sequence ID" value="TDP85178.1"/>
    <property type="molecule type" value="Genomic_DNA"/>
</dbReference>
<evidence type="ECO:0000256" key="2">
    <source>
        <dbReference type="SAM" id="Phobius"/>
    </source>
</evidence>
<keyword evidence="2" id="KW-0472">Membrane</keyword>
<dbReference type="RefSeq" id="WP_126541044.1">
    <property type="nucleotide sequence ID" value="NZ_BSPM01000004.1"/>
</dbReference>
<protein>
    <submittedName>
        <fullName evidence="3">Uncharacterized membrane protein YhaH (DUF805 family)</fullName>
    </submittedName>
</protein>
<dbReference type="AlphaFoldDB" id="A0A4V3CW65"/>
<name>A0A4V3CW65_9HYPH</name>
<proteinExistence type="predicted"/>